<dbReference type="InterPro" id="IPR058205">
    <property type="entry name" value="D-LDH-like"/>
</dbReference>
<dbReference type="GO" id="GO:0008720">
    <property type="term" value="F:D-lactate dehydrogenase (NAD+) activity"/>
    <property type="evidence" value="ECO:0007669"/>
    <property type="project" value="UniProtKB-EC"/>
</dbReference>
<evidence type="ECO:0000313" key="8">
    <source>
        <dbReference type="Proteomes" id="UP000263232"/>
    </source>
</evidence>
<evidence type="ECO:0000256" key="2">
    <source>
        <dbReference type="ARBA" id="ARBA00023002"/>
    </source>
</evidence>
<evidence type="ECO:0000256" key="1">
    <source>
        <dbReference type="ARBA" id="ARBA00005854"/>
    </source>
</evidence>
<name>A0A347WNF4_9LACT</name>
<organism evidence="7 8">
    <name type="scientific">Suicoccus acidiformans</name>
    <dbReference type="NCBI Taxonomy" id="2036206"/>
    <lineage>
        <taxon>Bacteria</taxon>
        <taxon>Bacillati</taxon>
        <taxon>Bacillota</taxon>
        <taxon>Bacilli</taxon>
        <taxon>Lactobacillales</taxon>
        <taxon>Aerococcaceae</taxon>
        <taxon>Suicoccus</taxon>
    </lineage>
</organism>
<evidence type="ECO:0000259" key="6">
    <source>
        <dbReference type="Pfam" id="PF02826"/>
    </source>
</evidence>
<dbReference type="Proteomes" id="UP000263232">
    <property type="component" value="Chromosome"/>
</dbReference>
<dbReference type="AlphaFoldDB" id="A0A347WNF4"/>
<comment type="similarity">
    <text evidence="1 4">Belongs to the D-isomer specific 2-hydroxyacid dehydrogenase family.</text>
</comment>
<dbReference type="EMBL" id="CP023434">
    <property type="protein sequence ID" value="AXY26611.1"/>
    <property type="molecule type" value="Genomic_DNA"/>
</dbReference>
<dbReference type="PROSITE" id="PS00670">
    <property type="entry name" value="D_2_HYDROXYACID_DH_2"/>
    <property type="match status" value="1"/>
</dbReference>
<gene>
    <name evidence="7" type="ORF">CL176_11700</name>
</gene>
<keyword evidence="2 4" id="KW-0560">Oxidoreductase</keyword>
<dbReference type="PROSITE" id="PS00671">
    <property type="entry name" value="D_2_HYDROXYACID_DH_3"/>
    <property type="match status" value="1"/>
</dbReference>
<dbReference type="SUPFAM" id="SSF52283">
    <property type="entry name" value="Formate/glycerate dehydrogenase catalytic domain-like"/>
    <property type="match status" value="1"/>
</dbReference>
<dbReference type="InterPro" id="IPR029753">
    <property type="entry name" value="D-isomer_DH_CS"/>
</dbReference>
<evidence type="ECO:0000256" key="4">
    <source>
        <dbReference type="RuleBase" id="RU003719"/>
    </source>
</evidence>
<evidence type="ECO:0000256" key="3">
    <source>
        <dbReference type="ARBA" id="ARBA00023027"/>
    </source>
</evidence>
<evidence type="ECO:0000313" key="7">
    <source>
        <dbReference type="EMBL" id="AXY26611.1"/>
    </source>
</evidence>
<dbReference type="CDD" id="cd12186">
    <property type="entry name" value="LDH"/>
    <property type="match status" value="1"/>
</dbReference>
<dbReference type="InterPro" id="IPR029752">
    <property type="entry name" value="D-isomer_DH_CS1"/>
</dbReference>
<protein>
    <submittedName>
        <fullName evidence="7">Lactate dehydrogenase</fullName>
        <ecNumber evidence="7">1.1.1.28</ecNumber>
    </submittedName>
</protein>
<dbReference type="EC" id="1.1.1.28" evidence="7"/>
<feature type="domain" description="D-isomer specific 2-hydroxyacid dehydrogenase catalytic" evidence="5">
    <location>
        <begin position="6"/>
        <end position="331"/>
    </location>
</feature>
<proteinExistence type="inferred from homology"/>
<dbReference type="PROSITE" id="PS00065">
    <property type="entry name" value="D_2_HYDROXYACID_DH_1"/>
    <property type="match status" value="1"/>
</dbReference>
<dbReference type="PANTHER" id="PTHR43026:SF1">
    <property type="entry name" value="2-HYDROXYACID DEHYDROGENASE HOMOLOG 1-RELATED"/>
    <property type="match status" value="1"/>
</dbReference>
<dbReference type="InterPro" id="IPR006140">
    <property type="entry name" value="D-isomer_DH_NAD-bd"/>
</dbReference>
<dbReference type="Pfam" id="PF00389">
    <property type="entry name" value="2-Hacid_dh"/>
    <property type="match status" value="1"/>
</dbReference>
<accession>A0A347WNF4</accession>
<dbReference type="PANTHER" id="PTHR43026">
    <property type="entry name" value="2-HYDROXYACID DEHYDROGENASE HOMOLOG 1-RELATED"/>
    <property type="match status" value="1"/>
</dbReference>
<feature type="domain" description="D-isomer specific 2-hydroxyacid dehydrogenase NAD-binding" evidence="6">
    <location>
        <begin position="114"/>
        <end position="300"/>
    </location>
</feature>
<dbReference type="InterPro" id="IPR036291">
    <property type="entry name" value="NAD(P)-bd_dom_sf"/>
</dbReference>
<dbReference type="KEGG" id="abae:CL176_11700"/>
<dbReference type="RefSeq" id="WP_118991466.1">
    <property type="nucleotide sequence ID" value="NZ_CP023434.1"/>
</dbReference>
<dbReference type="OrthoDB" id="9805416at2"/>
<evidence type="ECO:0000259" key="5">
    <source>
        <dbReference type="Pfam" id="PF00389"/>
    </source>
</evidence>
<dbReference type="InterPro" id="IPR006139">
    <property type="entry name" value="D-isomer_2_OHA_DH_cat_dom"/>
</dbReference>
<keyword evidence="3" id="KW-0520">NAD</keyword>
<dbReference type="NCBIfam" id="NF006374">
    <property type="entry name" value="PRK08605.1"/>
    <property type="match status" value="1"/>
</dbReference>
<dbReference type="Gene3D" id="3.40.50.720">
    <property type="entry name" value="NAD(P)-binding Rossmann-like Domain"/>
    <property type="match status" value="2"/>
</dbReference>
<sequence length="332" mass="37101">MEKILAYRTTEEEREFIEAWSKEHGVKVDMIPEPLLPETVHLAEGYDGVTTMQMDPIVDPVYERLESYGIHNIAQRSAGFDMYDLPSATNHGIVISNVPSYSPESIAEFAVFSALNLVRNRSLIQARVDEQNFLWETEIRARPINAMTVAVIGVGRIGSRVARIYRQGLGAKVIGYDIEPKAEYDDLLTYVDSLEEAIQDADIITLHTPLDASSHHMFDRETLAKVKPGVILVNTARGGLVDAEALIEAIDQGYIAQAAIDVYEHEAPYMPKDWRGRTIEDATFQAILDHPKIVYTPHIAYYTDVAVKNLVQGGLDATLEVIRTGDCQTRVK</sequence>
<dbReference type="GO" id="GO:0051287">
    <property type="term" value="F:NAD binding"/>
    <property type="evidence" value="ECO:0007669"/>
    <property type="project" value="InterPro"/>
</dbReference>
<reference evidence="7 8" key="1">
    <citation type="submission" date="2017-09" db="EMBL/GenBank/DDBJ databases">
        <title>Complete genome sequence of Oxytococcus suis strain ZY16052.</title>
        <authorList>
            <person name="Li F."/>
        </authorList>
    </citation>
    <scope>NUCLEOTIDE SEQUENCE [LARGE SCALE GENOMIC DNA]</scope>
    <source>
        <strain evidence="7 8">ZY16052</strain>
    </source>
</reference>
<keyword evidence="8" id="KW-1185">Reference proteome</keyword>
<dbReference type="SUPFAM" id="SSF51735">
    <property type="entry name" value="NAD(P)-binding Rossmann-fold domains"/>
    <property type="match status" value="1"/>
</dbReference>
<dbReference type="Pfam" id="PF02826">
    <property type="entry name" value="2-Hacid_dh_C"/>
    <property type="match status" value="1"/>
</dbReference>